<dbReference type="EMBL" id="UIDG01000312">
    <property type="protein sequence ID" value="SUS07119.1"/>
    <property type="molecule type" value="Genomic_DNA"/>
</dbReference>
<name>A0A380THE7_9ZZZZ</name>
<dbReference type="AlphaFoldDB" id="A0A380THE7"/>
<dbReference type="GO" id="GO:0005509">
    <property type="term" value="F:calcium ion binding"/>
    <property type="evidence" value="ECO:0007669"/>
    <property type="project" value="InterPro"/>
</dbReference>
<gene>
    <name evidence="3" type="ORF">DF3PB_380016</name>
</gene>
<protein>
    <submittedName>
        <fullName evidence="3">Uncharacterized protein</fullName>
    </submittedName>
</protein>
<sequence length="209" mass="21613">MLGNDTDANGDVLTIASFTQPANGNVVKDDQGTASTADDALVYTPNSSFSSGTDTFFYTVSDGSLTDDATVTVTVGTAPPANTVPGTSGNDSLDGTSGNDSLFGLAGNDSIYGLAGNDTCVAGPGLDFFYGGPGADVCLFSPGEGQDKWWDYQDGTDKIALPAGLDYGDLTFRTDTTWNYLWVQSGGADVLGLKYISQSQIDASDFVLL</sequence>
<dbReference type="Pfam" id="PF17963">
    <property type="entry name" value="Big_9"/>
    <property type="match status" value="1"/>
</dbReference>
<accession>A0A380THE7</accession>
<dbReference type="Pfam" id="PF00353">
    <property type="entry name" value="HemolysinCabind"/>
    <property type="match status" value="2"/>
</dbReference>
<dbReference type="InterPro" id="IPR050557">
    <property type="entry name" value="RTX_toxin/Mannuronan_C5-epim"/>
</dbReference>
<dbReference type="SUPFAM" id="SSF51120">
    <property type="entry name" value="beta-Roll"/>
    <property type="match status" value="1"/>
</dbReference>
<dbReference type="InterPro" id="IPR011049">
    <property type="entry name" value="Serralysin-like_metalloprot_C"/>
</dbReference>
<dbReference type="GO" id="GO:0005576">
    <property type="term" value="C:extracellular region"/>
    <property type="evidence" value="ECO:0007669"/>
    <property type="project" value="UniProtKB-SubCell"/>
</dbReference>
<evidence type="ECO:0000313" key="3">
    <source>
        <dbReference type="EMBL" id="SUS07119.1"/>
    </source>
</evidence>
<reference evidence="3" key="1">
    <citation type="submission" date="2018-07" db="EMBL/GenBank/DDBJ databases">
        <authorList>
            <person name="Quirk P.G."/>
            <person name="Krulwich T.A."/>
        </authorList>
    </citation>
    <scope>NUCLEOTIDE SEQUENCE</scope>
</reference>
<dbReference type="PRINTS" id="PR00313">
    <property type="entry name" value="CABNDNGRPT"/>
</dbReference>
<dbReference type="Gene3D" id="2.150.10.10">
    <property type="entry name" value="Serralysin-like metalloprotease, C-terminal"/>
    <property type="match status" value="1"/>
</dbReference>
<proteinExistence type="predicted"/>
<dbReference type="PANTHER" id="PTHR38340:SF1">
    <property type="entry name" value="S-LAYER PROTEIN"/>
    <property type="match status" value="1"/>
</dbReference>
<dbReference type="InterPro" id="IPR001343">
    <property type="entry name" value="Hemolysn_Ca-bd"/>
</dbReference>
<dbReference type="PANTHER" id="PTHR38340">
    <property type="entry name" value="S-LAYER PROTEIN"/>
    <property type="match status" value="1"/>
</dbReference>
<comment type="subcellular location">
    <subcellularLocation>
        <location evidence="1">Secreted</location>
    </subcellularLocation>
</comment>
<organism evidence="3">
    <name type="scientific">metagenome</name>
    <dbReference type="NCBI Taxonomy" id="256318"/>
    <lineage>
        <taxon>unclassified sequences</taxon>
        <taxon>metagenomes</taxon>
    </lineage>
</organism>
<evidence type="ECO:0000256" key="2">
    <source>
        <dbReference type="ARBA" id="ARBA00022525"/>
    </source>
</evidence>
<keyword evidence="2" id="KW-0964">Secreted</keyword>
<evidence type="ECO:0000256" key="1">
    <source>
        <dbReference type="ARBA" id="ARBA00004613"/>
    </source>
</evidence>